<organism evidence="2 3">
    <name type="scientific">Stackebrandtia albiflava</name>
    <dbReference type="NCBI Taxonomy" id="406432"/>
    <lineage>
        <taxon>Bacteria</taxon>
        <taxon>Bacillati</taxon>
        <taxon>Actinomycetota</taxon>
        <taxon>Actinomycetes</taxon>
        <taxon>Glycomycetales</taxon>
        <taxon>Glycomycetaceae</taxon>
        <taxon>Stackebrandtia</taxon>
    </lineage>
</organism>
<dbReference type="OrthoDB" id="9834050at2"/>
<accession>A0A562V259</accession>
<evidence type="ECO:0000313" key="2">
    <source>
        <dbReference type="EMBL" id="TWJ11925.1"/>
    </source>
</evidence>
<dbReference type="RefSeq" id="WP_147138633.1">
    <property type="nucleotide sequence ID" value="NZ_BAABIJ010000002.1"/>
</dbReference>
<evidence type="ECO:0000256" key="1">
    <source>
        <dbReference type="SAM" id="MobiDB-lite"/>
    </source>
</evidence>
<dbReference type="AlphaFoldDB" id="A0A562V259"/>
<proteinExistence type="predicted"/>
<feature type="region of interest" description="Disordered" evidence="1">
    <location>
        <begin position="18"/>
        <end position="37"/>
    </location>
</feature>
<reference evidence="2 3" key="1">
    <citation type="journal article" date="2013" name="Stand. Genomic Sci.">
        <title>Genomic Encyclopedia of Type Strains, Phase I: The one thousand microbial genomes (KMG-I) project.</title>
        <authorList>
            <person name="Kyrpides N.C."/>
            <person name="Woyke T."/>
            <person name="Eisen J.A."/>
            <person name="Garrity G."/>
            <person name="Lilburn T.G."/>
            <person name="Beck B.J."/>
            <person name="Whitman W.B."/>
            <person name="Hugenholtz P."/>
            <person name="Klenk H.P."/>
        </authorList>
    </citation>
    <scope>NUCLEOTIDE SEQUENCE [LARGE SCALE GENOMIC DNA]</scope>
    <source>
        <strain evidence="2 3">DSM 45044</strain>
    </source>
</reference>
<sequence length="264" mass="27846">MLKRAAVTGLAGLALITGCTGGPEDPEPSQSASPEPPLQAALDAAELLTVAESGFTVDSGDDGETTVSYAIVLENQSPDHASFQVGVDVGWVDDAGEPLPVLPPAGDPVREHDVKWIPPGETWVLADVVEVDGEPTDFTLEFADDPSVNRWFAFTRLVGYGELAVTDATVRDGADDRTATLTVESTFPETLNAVNFAMVFRDDSGAIVGGNKTYGEASPQVAPGTTEHDVYTPASGIPESADMSAVEYHAQLTWRTVWAPTEVN</sequence>
<name>A0A562V259_9ACTN</name>
<feature type="compositionally biased region" description="Low complexity" evidence="1">
    <location>
        <begin position="28"/>
        <end position="37"/>
    </location>
</feature>
<dbReference type="PROSITE" id="PS51257">
    <property type="entry name" value="PROKAR_LIPOPROTEIN"/>
    <property type="match status" value="1"/>
</dbReference>
<dbReference type="EMBL" id="VLLL01000006">
    <property type="protein sequence ID" value="TWJ11925.1"/>
    <property type="molecule type" value="Genomic_DNA"/>
</dbReference>
<evidence type="ECO:0000313" key="3">
    <source>
        <dbReference type="Proteomes" id="UP000321617"/>
    </source>
</evidence>
<gene>
    <name evidence="2" type="ORF">LX16_2666</name>
</gene>
<dbReference type="Proteomes" id="UP000321617">
    <property type="component" value="Unassembled WGS sequence"/>
</dbReference>
<comment type="caution">
    <text evidence="2">The sequence shown here is derived from an EMBL/GenBank/DDBJ whole genome shotgun (WGS) entry which is preliminary data.</text>
</comment>
<protein>
    <submittedName>
        <fullName evidence="2">Uncharacterized protein</fullName>
    </submittedName>
</protein>
<keyword evidence="3" id="KW-1185">Reference proteome</keyword>